<keyword evidence="11 14" id="KW-0408">Iron</keyword>
<keyword evidence="6 14" id="KW-0349">Heme</keyword>
<dbReference type="Proteomes" id="UP000198462">
    <property type="component" value="Unassembled WGS sequence"/>
</dbReference>
<dbReference type="RefSeq" id="WP_088711476.1">
    <property type="nucleotide sequence ID" value="NZ_NFZT01000001.1"/>
</dbReference>
<comment type="caution">
    <text evidence="16">The sequence shown here is derived from an EMBL/GenBank/DDBJ whole genome shotgun (WGS) entry which is preliminary data.</text>
</comment>
<feature type="transmembrane region" description="Helical" evidence="15">
    <location>
        <begin position="126"/>
        <end position="144"/>
    </location>
</feature>
<feature type="transmembrane region" description="Helical" evidence="15">
    <location>
        <begin position="6"/>
        <end position="30"/>
    </location>
</feature>
<keyword evidence="10" id="KW-0560">Oxidoreductase</keyword>
<name>A0A219B3G1_9SPHN</name>
<evidence type="ECO:0000256" key="11">
    <source>
        <dbReference type="ARBA" id="ARBA00023004"/>
    </source>
</evidence>
<proteinExistence type="inferred from homology"/>
<keyword evidence="7 15" id="KW-0812">Transmembrane</keyword>
<dbReference type="GO" id="GO:0006782">
    <property type="term" value="P:protoporphyrinogen IX biosynthetic process"/>
    <property type="evidence" value="ECO:0007669"/>
    <property type="project" value="UniProtKB-UniRule"/>
</dbReference>
<dbReference type="Pfam" id="PF03653">
    <property type="entry name" value="UPF0093"/>
    <property type="match status" value="1"/>
</dbReference>
<keyword evidence="5 14" id="KW-1003">Cell membrane</keyword>
<dbReference type="InterPro" id="IPR005265">
    <property type="entry name" value="HemJ-like"/>
</dbReference>
<keyword evidence="8 14" id="KW-0479">Metal-binding</keyword>
<gene>
    <name evidence="16" type="ORF">B5C34_03950</name>
</gene>
<feature type="transmembrane region" description="Helical" evidence="15">
    <location>
        <begin position="60"/>
        <end position="82"/>
    </location>
</feature>
<evidence type="ECO:0000256" key="14">
    <source>
        <dbReference type="PIRNR" id="PIRNR004638"/>
    </source>
</evidence>
<dbReference type="AlphaFoldDB" id="A0A219B3G1"/>
<organism evidence="16 17">
    <name type="scientific">Pacificimonas flava</name>
    <dbReference type="NCBI Taxonomy" id="1234595"/>
    <lineage>
        <taxon>Bacteria</taxon>
        <taxon>Pseudomonadati</taxon>
        <taxon>Pseudomonadota</taxon>
        <taxon>Alphaproteobacteria</taxon>
        <taxon>Sphingomonadales</taxon>
        <taxon>Sphingosinicellaceae</taxon>
        <taxon>Pacificimonas</taxon>
    </lineage>
</organism>
<dbReference type="GO" id="GO:0046872">
    <property type="term" value="F:metal ion binding"/>
    <property type="evidence" value="ECO:0007669"/>
    <property type="project" value="UniProtKB-UniRule"/>
</dbReference>
<dbReference type="UniPathway" id="UPA00251">
    <property type="reaction ID" value="UER00324"/>
</dbReference>
<evidence type="ECO:0000256" key="8">
    <source>
        <dbReference type="ARBA" id="ARBA00022723"/>
    </source>
</evidence>
<comment type="pathway">
    <text evidence="2 14">Porphyrin-containing compound metabolism; protoporphyrin-IX biosynthesis; protoporphyrin-IX from protoporphyrinogen-IX: step 1/1.</text>
</comment>
<evidence type="ECO:0000256" key="13">
    <source>
        <dbReference type="ARBA" id="ARBA00048390"/>
    </source>
</evidence>
<evidence type="ECO:0000256" key="12">
    <source>
        <dbReference type="ARBA" id="ARBA00023136"/>
    </source>
</evidence>
<dbReference type="OrthoDB" id="9800824at2"/>
<keyword evidence="12 14" id="KW-0472">Membrane</keyword>
<evidence type="ECO:0000256" key="10">
    <source>
        <dbReference type="ARBA" id="ARBA00023002"/>
    </source>
</evidence>
<protein>
    <recommendedName>
        <fullName evidence="4 14">Protoporphyrinogen IX oxidase</fullName>
        <ecNumber evidence="14">1.3.99.-</ecNumber>
    </recommendedName>
</protein>
<evidence type="ECO:0000313" key="17">
    <source>
        <dbReference type="Proteomes" id="UP000198462"/>
    </source>
</evidence>
<evidence type="ECO:0000256" key="7">
    <source>
        <dbReference type="ARBA" id="ARBA00022692"/>
    </source>
</evidence>
<evidence type="ECO:0000256" key="9">
    <source>
        <dbReference type="ARBA" id="ARBA00022989"/>
    </source>
</evidence>
<feature type="transmembrane region" description="Helical" evidence="15">
    <location>
        <begin position="88"/>
        <end position="105"/>
    </location>
</feature>
<comment type="catalytic activity">
    <reaction evidence="13 14">
        <text>protoporphyrinogen IX + 3 A = protoporphyrin IX + 3 AH2</text>
        <dbReference type="Rhea" id="RHEA:62000"/>
        <dbReference type="ChEBI" id="CHEBI:13193"/>
        <dbReference type="ChEBI" id="CHEBI:17499"/>
        <dbReference type="ChEBI" id="CHEBI:57306"/>
        <dbReference type="ChEBI" id="CHEBI:57307"/>
    </reaction>
</comment>
<evidence type="ECO:0000256" key="5">
    <source>
        <dbReference type="ARBA" id="ARBA00022475"/>
    </source>
</evidence>
<evidence type="ECO:0000256" key="1">
    <source>
        <dbReference type="ARBA" id="ARBA00004651"/>
    </source>
</evidence>
<dbReference type="GO" id="GO:0070818">
    <property type="term" value="F:protoporphyrinogen oxidase activity"/>
    <property type="evidence" value="ECO:0007669"/>
    <property type="project" value="UniProtKB-UniRule"/>
</dbReference>
<reference evidence="17" key="1">
    <citation type="submission" date="2017-05" db="EMBL/GenBank/DDBJ databases">
        <authorList>
            <person name="Lin X."/>
        </authorList>
    </citation>
    <scope>NUCLEOTIDE SEQUENCE [LARGE SCALE GENOMIC DNA]</scope>
    <source>
        <strain evidence="17">JLT2012</strain>
    </source>
</reference>
<evidence type="ECO:0000256" key="4">
    <source>
        <dbReference type="ARBA" id="ARBA00017504"/>
    </source>
</evidence>
<evidence type="ECO:0000256" key="6">
    <source>
        <dbReference type="ARBA" id="ARBA00022617"/>
    </source>
</evidence>
<evidence type="ECO:0000313" key="16">
    <source>
        <dbReference type="EMBL" id="OWV32683.1"/>
    </source>
</evidence>
<dbReference type="PANTHER" id="PTHR40255">
    <property type="entry name" value="UPF0093 MEMBRANE PROTEIN SLR1790"/>
    <property type="match status" value="1"/>
</dbReference>
<accession>A0A219B3G1</accession>
<evidence type="ECO:0000256" key="3">
    <source>
        <dbReference type="ARBA" id="ARBA00006501"/>
    </source>
</evidence>
<evidence type="ECO:0000256" key="2">
    <source>
        <dbReference type="ARBA" id="ARBA00005073"/>
    </source>
</evidence>
<comment type="subcellular location">
    <subcellularLocation>
        <location evidence="1">Cell membrane</location>
        <topology evidence="1">Multi-pass membrane protein</topology>
    </subcellularLocation>
</comment>
<dbReference type="PANTHER" id="PTHR40255:SF1">
    <property type="entry name" value="PROTOPORPHYRINOGEN IX OXIDASE"/>
    <property type="match status" value="1"/>
</dbReference>
<dbReference type="PIRSF" id="PIRSF004638">
    <property type="entry name" value="UCP004638"/>
    <property type="match status" value="1"/>
</dbReference>
<keyword evidence="17" id="KW-1185">Reference proteome</keyword>
<sequence>MTGFLGGYTLWVLSAKLVFVIFWMAGLFALGRYVVYHRECDPGSPEDELWTERTARLRRVIVSPSMIIAWVLGIALVVNIGLAGQGWLHAKLLFLLLLTGWYGWAVSTSKKLSRGARPYSSRTLRILNEAPALAIILIVPLGLMKPF</sequence>
<comment type="similarity">
    <text evidence="3 14">Belongs to the HemJ family.</text>
</comment>
<dbReference type="EC" id="1.3.99.-" evidence="14"/>
<dbReference type="GO" id="GO:0005886">
    <property type="term" value="C:plasma membrane"/>
    <property type="evidence" value="ECO:0007669"/>
    <property type="project" value="UniProtKB-SubCell"/>
</dbReference>
<dbReference type="EMBL" id="NFZT01000001">
    <property type="protein sequence ID" value="OWV32683.1"/>
    <property type="molecule type" value="Genomic_DNA"/>
</dbReference>
<comment type="function">
    <text evidence="14">Catalyzes the oxidation of protoporphyrinogen IX to protoporphyrin IX.</text>
</comment>
<evidence type="ECO:0000256" key="15">
    <source>
        <dbReference type="SAM" id="Phobius"/>
    </source>
</evidence>
<comment type="cofactor">
    <cofactor evidence="14">
        <name>heme b</name>
        <dbReference type="ChEBI" id="CHEBI:60344"/>
    </cofactor>
    <text evidence="14">Binds 1 heme b (iron(II)-protoporphyrin IX) group per subunit.</text>
</comment>
<keyword evidence="9 15" id="KW-1133">Transmembrane helix</keyword>